<feature type="repeat" description="PPR" evidence="4">
    <location>
        <begin position="387"/>
        <end position="421"/>
    </location>
</feature>
<accession>A0ABC8WEI7</accession>
<evidence type="ECO:0000256" key="1">
    <source>
        <dbReference type="ARBA" id="ARBA00007626"/>
    </source>
</evidence>
<feature type="repeat" description="PPR" evidence="4">
    <location>
        <begin position="457"/>
        <end position="491"/>
    </location>
</feature>
<dbReference type="Pfam" id="PF01535">
    <property type="entry name" value="PPR"/>
    <property type="match status" value="1"/>
</dbReference>
<evidence type="ECO:0000256" key="2">
    <source>
        <dbReference type="ARBA" id="ARBA00022737"/>
    </source>
</evidence>
<evidence type="ECO:0000256" key="3">
    <source>
        <dbReference type="ARBA" id="ARBA00022946"/>
    </source>
</evidence>
<feature type="repeat" description="PPR" evidence="4">
    <location>
        <begin position="594"/>
        <end position="628"/>
    </location>
</feature>
<dbReference type="Gene3D" id="1.25.40.10">
    <property type="entry name" value="Tetratricopeptide repeat domain"/>
    <property type="match status" value="4"/>
</dbReference>
<evidence type="ECO:0008006" key="7">
    <source>
        <dbReference type="Google" id="ProtNLM"/>
    </source>
</evidence>
<organism evidence="5 6">
    <name type="scientific">Urochloa decumbens</name>
    <dbReference type="NCBI Taxonomy" id="240449"/>
    <lineage>
        <taxon>Eukaryota</taxon>
        <taxon>Viridiplantae</taxon>
        <taxon>Streptophyta</taxon>
        <taxon>Embryophyta</taxon>
        <taxon>Tracheophyta</taxon>
        <taxon>Spermatophyta</taxon>
        <taxon>Magnoliopsida</taxon>
        <taxon>Liliopsida</taxon>
        <taxon>Poales</taxon>
        <taxon>Poaceae</taxon>
        <taxon>PACMAD clade</taxon>
        <taxon>Panicoideae</taxon>
        <taxon>Panicodae</taxon>
        <taxon>Paniceae</taxon>
        <taxon>Melinidinae</taxon>
        <taxon>Urochloa</taxon>
    </lineage>
</organism>
<dbReference type="InterPro" id="IPR002885">
    <property type="entry name" value="PPR_rpt"/>
</dbReference>
<feature type="repeat" description="PPR" evidence="4">
    <location>
        <begin position="316"/>
        <end position="351"/>
    </location>
</feature>
<evidence type="ECO:0000313" key="6">
    <source>
        <dbReference type="Proteomes" id="UP001497457"/>
    </source>
</evidence>
<dbReference type="InterPro" id="IPR011990">
    <property type="entry name" value="TPR-like_helical_dom_sf"/>
</dbReference>
<keyword evidence="6" id="KW-1185">Reference proteome</keyword>
<dbReference type="AlphaFoldDB" id="A0ABC8WEI7"/>
<keyword evidence="3" id="KW-0809">Transit peptide</keyword>
<name>A0ABC8WEI7_9POAL</name>
<evidence type="ECO:0000256" key="4">
    <source>
        <dbReference type="PROSITE-ProRule" id="PRU00708"/>
    </source>
</evidence>
<feature type="repeat" description="PPR" evidence="4">
    <location>
        <begin position="527"/>
        <end position="561"/>
    </location>
</feature>
<proteinExistence type="inferred from homology"/>
<evidence type="ECO:0000313" key="5">
    <source>
        <dbReference type="EMBL" id="CAL4908035.1"/>
    </source>
</evidence>
<dbReference type="NCBIfam" id="TIGR00756">
    <property type="entry name" value="PPR"/>
    <property type="match status" value="6"/>
</dbReference>
<sequence length="733" mass="77561">MIGTRRGRAGASIERRHRKLLDLRHGGNDEANEAAPAAVAGGAAPAAFDGGAAPPAGAAAGGAPVVTGGPAVVTGGAAGGAPVAGRVVVAAGGSAAAVRASVSGAGAGDGAIDPGAAAAAAARGPSVGWISRASGLGRKRGRSRRNLWNAARPRPSLLAARLQPPPPAAVAVALRCRRRSHLHFHMLSPSRPIARLLHLRRLSISPRDHLLLRFAAVAKELSEQPPPPPLPSRPRSPHPYDYNRLMYAHAAAAERGGPVAGADRALHLLDEMRSLLGRRPDAACFTTAAAALSSASQPGAALAVLNAMAADGVAPDASACTVLVGVYACRLRWFDAAYEVVRWMAANGVVPDVVTYSTLISGLCSAGRVAEAVGVLDLMLEEGCQPNAHTYTPIMHAYCVGGMINEAMELMETMVAAGFVPSTATYNVLVEALCKAGAFKEVDALLEESSVKGWTPDTITYSTYMDGLCKAGRVDKSFALVDKMLSEGLRPNEITLNILLDGICRGSTAWAAKCLLECSAEIGWHVNVVNYNTVMRRLCDERRWLAVIKLFVDMVKKGMAPNSWTFSIVVHSLCKLGKHHEALCLLGSGDFIADVVAYNTLIRHLSFLGKTDEAYLVLDEMIEKGVTPNNITDSLVVDCLCGEGKFLVALGYLNRSLEDGLSRSALSSIVRGLIAGGKLRELHTLIGWILGQGFILDVYMYQELIIAFCKKGYCRGTEMYKVSHTLERMLRLT</sequence>
<dbReference type="PANTHER" id="PTHR47936:SF1">
    <property type="entry name" value="PENTATRICOPEPTIDE REPEAT-CONTAINING PROTEIN GUN1, CHLOROPLASTIC"/>
    <property type="match status" value="1"/>
</dbReference>
<dbReference type="PROSITE" id="PS51375">
    <property type="entry name" value="PPR"/>
    <property type="match status" value="7"/>
</dbReference>
<gene>
    <name evidence="5" type="ORF">URODEC1_LOCUS12830</name>
</gene>
<dbReference type="Pfam" id="PF13041">
    <property type="entry name" value="PPR_2"/>
    <property type="match status" value="4"/>
</dbReference>
<reference evidence="5" key="1">
    <citation type="submission" date="2024-10" db="EMBL/GenBank/DDBJ databases">
        <authorList>
            <person name="Ryan C."/>
        </authorList>
    </citation>
    <scope>NUCLEOTIDE SEQUENCE [LARGE SCALE GENOMIC DNA]</scope>
</reference>
<dbReference type="Proteomes" id="UP001497457">
    <property type="component" value="Chromosome 12b"/>
</dbReference>
<feature type="repeat" description="PPR" evidence="4">
    <location>
        <begin position="352"/>
        <end position="386"/>
    </location>
</feature>
<dbReference type="EMBL" id="OZ075122">
    <property type="protein sequence ID" value="CAL4908035.1"/>
    <property type="molecule type" value="Genomic_DNA"/>
</dbReference>
<comment type="similarity">
    <text evidence="1">Belongs to the PPR family. P subfamily.</text>
</comment>
<dbReference type="PANTHER" id="PTHR47936">
    <property type="entry name" value="PPR_LONG DOMAIN-CONTAINING PROTEIN"/>
    <property type="match status" value="1"/>
</dbReference>
<feature type="repeat" description="PPR" evidence="4">
    <location>
        <begin position="422"/>
        <end position="456"/>
    </location>
</feature>
<keyword evidence="2" id="KW-0677">Repeat</keyword>
<protein>
    <recommendedName>
        <fullName evidence="7">Pentatricopeptide repeat-containing protein</fullName>
    </recommendedName>
</protein>